<comment type="caution">
    <text evidence="1">The sequence shown here is derived from an EMBL/GenBank/DDBJ whole genome shotgun (WGS) entry which is preliminary data.</text>
</comment>
<evidence type="ECO:0000313" key="1">
    <source>
        <dbReference type="EMBL" id="HIX94201.1"/>
    </source>
</evidence>
<protein>
    <submittedName>
        <fullName evidence="1">Uncharacterized protein</fullName>
    </submittedName>
</protein>
<reference evidence="1" key="2">
    <citation type="submission" date="2021-04" db="EMBL/GenBank/DDBJ databases">
        <authorList>
            <person name="Gilroy R."/>
        </authorList>
    </citation>
    <scope>NUCLEOTIDE SEQUENCE</scope>
    <source>
        <strain evidence="1">ChiHecec2B26-7398</strain>
    </source>
</reference>
<reference evidence="1" key="1">
    <citation type="journal article" date="2021" name="PeerJ">
        <title>Extensive microbial diversity within the chicken gut microbiome revealed by metagenomics and culture.</title>
        <authorList>
            <person name="Gilroy R."/>
            <person name="Ravi A."/>
            <person name="Getino M."/>
            <person name="Pursley I."/>
            <person name="Horton D.L."/>
            <person name="Alikhan N.F."/>
            <person name="Baker D."/>
            <person name="Gharbi K."/>
            <person name="Hall N."/>
            <person name="Watson M."/>
            <person name="Adriaenssens E.M."/>
            <person name="Foster-Nyarko E."/>
            <person name="Jarju S."/>
            <person name="Secka A."/>
            <person name="Antonio M."/>
            <person name="Oren A."/>
            <person name="Chaudhuri R.R."/>
            <person name="La Ragione R."/>
            <person name="Hildebrand F."/>
            <person name="Pallen M.J."/>
        </authorList>
    </citation>
    <scope>NUCLEOTIDE SEQUENCE</scope>
    <source>
        <strain evidence="1">ChiHecec2B26-7398</strain>
    </source>
</reference>
<dbReference type="Proteomes" id="UP000886751">
    <property type="component" value="Unassembled WGS sequence"/>
</dbReference>
<organism evidence="1 2">
    <name type="scientific">Candidatus Gemmiger excrementipullorum</name>
    <dbReference type="NCBI Taxonomy" id="2838610"/>
    <lineage>
        <taxon>Bacteria</taxon>
        <taxon>Bacillati</taxon>
        <taxon>Bacillota</taxon>
        <taxon>Clostridia</taxon>
        <taxon>Eubacteriales</taxon>
        <taxon>Gemmiger</taxon>
    </lineage>
</organism>
<gene>
    <name evidence="1" type="ORF">H9846_01950</name>
</gene>
<evidence type="ECO:0000313" key="2">
    <source>
        <dbReference type="Proteomes" id="UP000886751"/>
    </source>
</evidence>
<proteinExistence type="predicted"/>
<sequence length="63" mass="7437">MLTPQKIRVAFEYKKTERYQLAYESVVEIMRNTAIPRHKKLQSIAMMIDAAESGMRQCEKSMR</sequence>
<name>A0A9D1Y037_9FIRM</name>
<dbReference type="EMBL" id="DXEI01000032">
    <property type="protein sequence ID" value="HIX94201.1"/>
    <property type="molecule type" value="Genomic_DNA"/>
</dbReference>
<accession>A0A9D1Y037</accession>
<dbReference type="AlphaFoldDB" id="A0A9D1Y037"/>